<dbReference type="AlphaFoldDB" id="A0A2M9CM38"/>
<dbReference type="Proteomes" id="UP000228758">
    <property type="component" value="Unassembled WGS sequence"/>
</dbReference>
<accession>A0A2M9CM38</accession>
<reference evidence="2 3" key="1">
    <citation type="submission" date="2017-11" db="EMBL/GenBank/DDBJ databases">
        <title>Genomic Encyclopedia of Archaeal and Bacterial Type Strains, Phase II (KMG-II): From Individual Species to Whole Genera.</title>
        <authorList>
            <person name="Goeker M."/>
        </authorList>
    </citation>
    <scope>NUCLEOTIDE SEQUENCE [LARGE SCALE GENOMIC DNA]</scope>
    <source>
        <strain evidence="2 3">DSM 27393</strain>
    </source>
</reference>
<dbReference type="SUPFAM" id="SSF52540">
    <property type="entry name" value="P-loop containing nucleoside triphosphate hydrolases"/>
    <property type="match status" value="1"/>
</dbReference>
<protein>
    <submittedName>
        <fullName evidence="2">Z1 domain-containing protein</fullName>
    </submittedName>
</protein>
<organism evidence="2 3">
    <name type="scientific">Diaminobutyricimonas aerilata</name>
    <dbReference type="NCBI Taxonomy" id="1162967"/>
    <lineage>
        <taxon>Bacteria</taxon>
        <taxon>Bacillati</taxon>
        <taxon>Actinomycetota</taxon>
        <taxon>Actinomycetes</taxon>
        <taxon>Micrococcales</taxon>
        <taxon>Microbacteriaceae</taxon>
        <taxon>Diaminobutyricimonas</taxon>
    </lineage>
</organism>
<evidence type="ECO:0000313" key="3">
    <source>
        <dbReference type="Proteomes" id="UP000228758"/>
    </source>
</evidence>
<evidence type="ECO:0000259" key="1">
    <source>
        <dbReference type="Pfam" id="PF10593"/>
    </source>
</evidence>
<sequence>MVSGLFVMFADYAKKFGVEASKARLQGDLPDEKIAELAEQYENAVAKVHSGGPLVIAATHHEPWYSGAGDDSIFWNPLKQHFVSDGWSEDRLDGLDRASDHVVAHTPRPSKPSFRAKGLVVGYVQSGKTTNFTSVIAKLADEDYRMVIVLSGIHNGLRRQTQKRLDAQLRSLNPDRWMTLTSEDKDFIKPTFSASAALSSDKSLLAVVKKNAAVLRRLVKWLEEPGAQDALKTARVLVIDDEADQASVATNQINPLIQKILGYMPRSTYIGYTATPFANVFIDPSEKNDLYPRDFILNLPRPDGYFGPDKIFGRDVVETDDSGRALDGYDMVRLVPEETVGDLLPLTKADVPGFTPAITDELADAIRWFWLATAAKRARGLLDHSTMLIHTSVKIDVHEAYREPLEALRRAAISQIRSGGVALEEWRAHWDRESVRVPAEDFGRVQTSWEEVRAHLLNVVERTKVVLDNYRSADRLNYEGEEKVVAIAVGGNTLSRGLTLEGLVVSFFVRSASAYDTLLQMGRWFGFRTGYEDLPRIWMTEALVAAFRHLSTVEHEMRADIDYYQQQNATPVEVAVRIRTHPLLRVTAKMGAAIPAYVSFAGRRLQTRYFNHKDAEWLERNLEATRRLVERVARSHAEVKKSSVTLYRNVDAAEIVQFLEQYQVHEESTDLDTELMRKYIAKQQSSETPSLSKWSVAVVAGEKDGKTEIVDLGGLQVPSVVRARLREQGKTRADIKTLMSKVDRALDLPVPLAELRLLREQDLTAKRNEDDELGKQGLLVVYPIDRTSKPQNVHSKTRDPLDAVFPVIGIGVVFPGDAAEKNRIFATHVAVDLKNVEDAEGLEEILESDSESEA</sequence>
<dbReference type="Pfam" id="PF10593">
    <property type="entry name" value="Z1"/>
    <property type="match status" value="1"/>
</dbReference>
<dbReference type="RefSeq" id="WP_100365090.1">
    <property type="nucleotide sequence ID" value="NZ_PGFF01000001.1"/>
</dbReference>
<dbReference type="InterPro" id="IPR018310">
    <property type="entry name" value="Put_endonuclease_Z1-dom"/>
</dbReference>
<evidence type="ECO:0000313" key="2">
    <source>
        <dbReference type="EMBL" id="PJJ72952.1"/>
    </source>
</evidence>
<comment type="caution">
    <text evidence="2">The sequence shown here is derived from an EMBL/GenBank/DDBJ whole genome shotgun (WGS) entry which is preliminary data.</text>
</comment>
<proteinExistence type="predicted"/>
<gene>
    <name evidence="2" type="ORF">CLV46_2531</name>
</gene>
<name>A0A2M9CM38_9MICO</name>
<dbReference type="InterPro" id="IPR027417">
    <property type="entry name" value="P-loop_NTPase"/>
</dbReference>
<feature type="domain" description="Putative endonuclease Z1" evidence="1">
    <location>
        <begin position="361"/>
        <end position="582"/>
    </location>
</feature>
<keyword evidence="3" id="KW-1185">Reference proteome</keyword>
<dbReference type="OrthoDB" id="436461at2"/>
<dbReference type="EMBL" id="PGFF01000001">
    <property type="protein sequence ID" value="PJJ72952.1"/>
    <property type="molecule type" value="Genomic_DNA"/>
</dbReference>
<dbReference type="Gene3D" id="3.40.50.300">
    <property type="entry name" value="P-loop containing nucleotide triphosphate hydrolases"/>
    <property type="match status" value="1"/>
</dbReference>